<reference evidence="3" key="2">
    <citation type="journal article" date="2013" name="Stand. Genomic Sci.">
        <title>Complete genome sequence of Desulfocapsa sulfexigens, a marine deltaproteobacterium specialized in disproportionating inorganic sulfur compounds.</title>
        <authorList>
            <person name="Finster K.W."/>
            <person name="Kjeldsen K.U."/>
            <person name="Kube M."/>
            <person name="Reinhardt R."/>
            <person name="Mussmann M."/>
            <person name="Amann R."/>
            <person name="Schreiber L."/>
        </authorList>
    </citation>
    <scope>NUCLEOTIDE SEQUENCE [LARGE SCALE GENOMIC DNA]</scope>
    <source>
        <strain evidence="3">DSM 10523 / SB164P1</strain>
    </source>
</reference>
<name>M1WME1_PSEP2</name>
<evidence type="ECO:0000256" key="1">
    <source>
        <dbReference type="SAM" id="MobiDB-lite"/>
    </source>
</evidence>
<protein>
    <submittedName>
        <fullName evidence="2">Uncharacterized protein</fullName>
    </submittedName>
</protein>
<keyword evidence="3" id="KW-1185">Reference proteome</keyword>
<proteinExistence type="predicted"/>
<dbReference type="eggNOG" id="ENOG5034BP3">
    <property type="taxonomic scope" value="Bacteria"/>
</dbReference>
<dbReference type="KEGG" id="dpi:BN4_12210"/>
<dbReference type="PATRIC" id="fig|879567.3.peg.2356"/>
<dbReference type="AlphaFoldDB" id="M1WME1"/>
<dbReference type="HOGENOM" id="CLU_087869_0_0_7"/>
<dbReference type="STRING" id="1322246.BN4_12210"/>
<gene>
    <name evidence="2" type="ordered locus">BN4_12210</name>
</gene>
<organism evidence="2 3">
    <name type="scientific">Pseudodesulfovibrio piezophilus (strain DSM 21447 / JCM 15486 / C1TLV30)</name>
    <name type="common">Desulfovibrio piezophilus</name>
    <dbReference type="NCBI Taxonomy" id="1322246"/>
    <lineage>
        <taxon>Bacteria</taxon>
        <taxon>Pseudomonadati</taxon>
        <taxon>Thermodesulfobacteriota</taxon>
        <taxon>Desulfovibrionia</taxon>
        <taxon>Desulfovibrionales</taxon>
        <taxon>Desulfovibrionaceae</taxon>
    </lineage>
</organism>
<dbReference type="Proteomes" id="UP000011724">
    <property type="component" value="Chromosome"/>
</dbReference>
<evidence type="ECO:0000313" key="2">
    <source>
        <dbReference type="EMBL" id="CCH49445.1"/>
    </source>
</evidence>
<feature type="compositionally biased region" description="Polar residues" evidence="1">
    <location>
        <begin position="63"/>
        <end position="76"/>
    </location>
</feature>
<sequence length="252" mass="27401">MGSPSSRLKTAEQFRPWVDSGLKYVLAPQDAVQTAGASFHTAGIKTHGQQDSSVRHSAAVKPNVSQSGQESSSPFQAGTPASQASSQQSSFPPTPPQQPQRNTVQFPKPWDRFLSLVKAPEPKVVCTYLELGLDLDGHSDPRRSKVLKNTLGTHLKWPPGTAAFWPCAALVNGALQPNPTLFWKGWEIWKTPYVACFGTEALQILYPQAAAGQTVIHLEHVTLLVVPPLSELVGMLPHDQQISTELLAQVRT</sequence>
<accession>M1WME1</accession>
<feature type="compositionally biased region" description="Low complexity" evidence="1">
    <location>
        <begin position="79"/>
        <end position="91"/>
    </location>
</feature>
<evidence type="ECO:0000313" key="3">
    <source>
        <dbReference type="Proteomes" id="UP000011724"/>
    </source>
</evidence>
<dbReference type="EMBL" id="FO203427">
    <property type="protein sequence ID" value="CCH49445.1"/>
    <property type="molecule type" value="Genomic_DNA"/>
</dbReference>
<reference evidence="2 3" key="1">
    <citation type="journal article" date="2013" name="PLoS ONE">
        <title>The first genomic and proteomic characterization of a deep-sea sulfate reducer: insights into the piezophilic lifestyle of Desulfovibrio piezophilus.</title>
        <authorList>
            <person name="Pradel N."/>
            <person name="Ji B."/>
            <person name="Gimenez G."/>
            <person name="Talla E."/>
            <person name="Lenoble P."/>
            <person name="Garel M."/>
            <person name="Tamburini C."/>
            <person name="Fourquet P."/>
            <person name="Lebrun R."/>
            <person name="Bertin P."/>
            <person name="Denis Y."/>
            <person name="Pophillat M."/>
            <person name="Barbe V."/>
            <person name="Ollivier B."/>
            <person name="Dolla A."/>
        </authorList>
    </citation>
    <scope>NUCLEOTIDE SEQUENCE [LARGE SCALE GENOMIC DNA]</scope>
    <source>
        <strain evidence="3">DSM 10523 / SB164P1</strain>
    </source>
</reference>
<feature type="region of interest" description="Disordered" evidence="1">
    <location>
        <begin position="42"/>
        <end position="105"/>
    </location>
</feature>